<reference evidence="2" key="1">
    <citation type="submission" date="2022-08" db="UniProtKB">
        <authorList>
            <consortium name="EnsemblMetazoa"/>
        </authorList>
    </citation>
    <scope>IDENTIFICATION</scope>
    <source>
        <strain evidence="2">EBRO</strain>
    </source>
</reference>
<feature type="compositionally biased region" description="Acidic residues" evidence="1">
    <location>
        <begin position="126"/>
        <end position="136"/>
    </location>
</feature>
<accession>A0A182INS9</accession>
<organism evidence="2">
    <name type="scientific">Anopheles atroparvus</name>
    <name type="common">European mosquito</name>
    <dbReference type="NCBI Taxonomy" id="41427"/>
    <lineage>
        <taxon>Eukaryota</taxon>
        <taxon>Metazoa</taxon>
        <taxon>Ecdysozoa</taxon>
        <taxon>Arthropoda</taxon>
        <taxon>Hexapoda</taxon>
        <taxon>Insecta</taxon>
        <taxon>Pterygota</taxon>
        <taxon>Neoptera</taxon>
        <taxon>Endopterygota</taxon>
        <taxon>Diptera</taxon>
        <taxon>Nematocera</taxon>
        <taxon>Culicoidea</taxon>
        <taxon>Culicidae</taxon>
        <taxon>Anophelinae</taxon>
        <taxon>Anopheles</taxon>
    </lineage>
</organism>
<protein>
    <submittedName>
        <fullName evidence="2">Uncharacterized protein</fullName>
    </submittedName>
</protein>
<feature type="region of interest" description="Disordered" evidence="1">
    <location>
        <begin position="119"/>
        <end position="204"/>
    </location>
</feature>
<evidence type="ECO:0000256" key="1">
    <source>
        <dbReference type="SAM" id="MobiDB-lite"/>
    </source>
</evidence>
<feature type="compositionally biased region" description="Basic and acidic residues" evidence="1">
    <location>
        <begin position="191"/>
        <end position="204"/>
    </location>
</feature>
<feature type="compositionally biased region" description="Basic and acidic residues" evidence="1">
    <location>
        <begin position="137"/>
        <end position="162"/>
    </location>
</feature>
<dbReference type="EnsemblMetazoa" id="AATE002612-RA">
    <property type="protein sequence ID" value="AATE002612-PA.1"/>
    <property type="gene ID" value="AATE002612"/>
</dbReference>
<evidence type="ECO:0000313" key="2">
    <source>
        <dbReference type="EnsemblMetazoa" id="AATE002612-PA.1"/>
    </source>
</evidence>
<name>A0A182INS9_ANOAO</name>
<dbReference type="VEuPathDB" id="VectorBase:AATE002612"/>
<dbReference type="AlphaFoldDB" id="A0A182INS9"/>
<proteinExistence type="predicted"/>
<sequence>MNLNSDKFESWLQICIFPYTQHSHLGDETDDAHKNAQDINHPNDQQIARAHFVHAHNTWRVLPSVVLSFAQRGEIVQLPFDERTRVPLHQGAYRRIERRLRIQLRLVARGGYERDHQRLVARNQDDAEQQEQTDDALLERPMELVRRSVDDGHQDLESDQHHTVAPQGLAEAGQHQRHHANRYPEGDPAEDVIRIEQYPEHGQG</sequence>